<evidence type="ECO:0000259" key="4">
    <source>
        <dbReference type="SMART" id="SM00822"/>
    </source>
</evidence>
<organism evidence="5 6">
    <name type="scientific">Solirubrobacter ginsenosidimutans</name>
    <dbReference type="NCBI Taxonomy" id="490573"/>
    <lineage>
        <taxon>Bacteria</taxon>
        <taxon>Bacillati</taxon>
        <taxon>Actinomycetota</taxon>
        <taxon>Thermoleophilia</taxon>
        <taxon>Solirubrobacterales</taxon>
        <taxon>Solirubrobacteraceae</taxon>
        <taxon>Solirubrobacter</taxon>
    </lineage>
</organism>
<evidence type="ECO:0000313" key="5">
    <source>
        <dbReference type="EMBL" id="MDA0164418.1"/>
    </source>
</evidence>
<dbReference type="GO" id="GO:0016616">
    <property type="term" value="F:oxidoreductase activity, acting on the CH-OH group of donors, NAD or NADP as acceptor"/>
    <property type="evidence" value="ECO:0007669"/>
    <property type="project" value="UniProtKB-ARBA"/>
</dbReference>
<dbReference type="SMART" id="SM00822">
    <property type="entry name" value="PKS_KR"/>
    <property type="match status" value="1"/>
</dbReference>
<dbReference type="InterPro" id="IPR057326">
    <property type="entry name" value="KR_dom"/>
</dbReference>
<protein>
    <submittedName>
        <fullName evidence="5">SDR family oxidoreductase</fullName>
    </submittedName>
</protein>
<evidence type="ECO:0000313" key="6">
    <source>
        <dbReference type="Proteomes" id="UP001149140"/>
    </source>
</evidence>
<dbReference type="InterPro" id="IPR036291">
    <property type="entry name" value="NAD(P)-bd_dom_sf"/>
</dbReference>
<name>A0A9X3MZS3_9ACTN</name>
<dbReference type="AlphaFoldDB" id="A0A9X3MZS3"/>
<comment type="caution">
    <text evidence="5">The sequence shown here is derived from an EMBL/GenBank/DDBJ whole genome shotgun (WGS) entry which is preliminary data.</text>
</comment>
<accession>A0A9X3MZS3</accession>
<dbReference type="PRINTS" id="PR00080">
    <property type="entry name" value="SDRFAMILY"/>
</dbReference>
<dbReference type="RefSeq" id="WP_270043673.1">
    <property type="nucleotide sequence ID" value="NZ_JAPDOD010000033.1"/>
</dbReference>
<reference evidence="5" key="1">
    <citation type="submission" date="2022-10" db="EMBL/GenBank/DDBJ databases">
        <title>The WGS of Solirubrobacter ginsenosidimutans DSM 21036.</title>
        <authorList>
            <person name="Jiang Z."/>
        </authorList>
    </citation>
    <scope>NUCLEOTIDE SEQUENCE</scope>
    <source>
        <strain evidence="5">DSM 21036</strain>
    </source>
</reference>
<evidence type="ECO:0000256" key="3">
    <source>
        <dbReference type="RuleBase" id="RU000363"/>
    </source>
</evidence>
<gene>
    <name evidence="5" type="ORF">OM076_29375</name>
</gene>
<evidence type="ECO:0000256" key="1">
    <source>
        <dbReference type="ARBA" id="ARBA00006484"/>
    </source>
</evidence>
<dbReference type="FunFam" id="3.40.50.720:FF:000047">
    <property type="entry name" value="NADP-dependent L-serine/L-allo-threonine dehydrogenase"/>
    <property type="match status" value="1"/>
</dbReference>
<dbReference type="Pfam" id="PF00106">
    <property type="entry name" value="adh_short"/>
    <property type="match status" value="1"/>
</dbReference>
<dbReference type="PANTHER" id="PTHR43115">
    <property type="entry name" value="DEHYDROGENASE/REDUCTASE SDR FAMILY MEMBER 11"/>
    <property type="match status" value="1"/>
</dbReference>
<dbReference type="PANTHER" id="PTHR43115:SF4">
    <property type="entry name" value="DEHYDROGENASE_REDUCTASE SDR FAMILY MEMBER 11"/>
    <property type="match status" value="1"/>
</dbReference>
<keyword evidence="6" id="KW-1185">Reference proteome</keyword>
<proteinExistence type="inferred from homology"/>
<dbReference type="SUPFAM" id="SSF51735">
    <property type="entry name" value="NAD(P)-binding Rossmann-fold domains"/>
    <property type="match status" value="1"/>
</dbReference>
<comment type="similarity">
    <text evidence="1 3">Belongs to the short-chain dehydrogenases/reductases (SDR) family.</text>
</comment>
<dbReference type="InterPro" id="IPR020904">
    <property type="entry name" value="Sc_DH/Rdtase_CS"/>
</dbReference>
<dbReference type="Proteomes" id="UP001149140">
    <property type="component" value="Unassembled WGS sequence"/>
</dbReference>
<dbReference type="PRINTS" id="PR00081">
    <property type="entry name" value="GDHRDH"/>
</dbReference>
<feature type="domain" description="Ketoreductase" evidence="4">
    <location>
        <begin position="9"/>
        <end position="188"/>
    </location>
</feature>
<keyword evidence="2" id="KW-0560">Oxidoreductase</keyword>
<dbReference type="InterPro" id="IPR002347">
    <property type="entry name" value="SDR_fam"/>
</dbReference>
<sequence>MHANSHSGRVAVITGASSGIGEATARALTADGFRVALLARRVDRIQALADELGDGAIAIEADVTDRDSLVAAAQRVQDELGGADVLVNNAGVMLLAPFTSEQRAEQRQMVEVNLLGAMTATEVFLDQLRDGGGDLVNISSVAGRTARAGNAAYAATKWGMNGWSEALRQELQPDVRVIVVEPGAVATELVNHITHGETKEAIEQFYDATSITADDIAEIIAFAVTRPHSVSLNEILVRPTRQQG</sequence>
<dbReference type="PROSITE" id="PS00061">
    <property type="entry name" value="ADH_SHORT"/>
    <property type="match status" value="1"/>
</dbReference>
<dbReference type="Gene3D" id="3.40.50.720">
    <property type="entry name" value="NAD(P)-binding Rossmann-like Domain"/>
    <property type="match status" value="1"/>
</dbReference>
<evidence type="ECO:0000256" key="2">
    <source>
        <dbReference type="ARBA" id="ARBA00023002"/>
    </source>
</evidence>
<dbReference type="EMBL" id="JAPDOD010000033">
    <property type="protein sequence ID" value="MDA0164418.1"/>
    <property type="molecule type" value="Genomic_DNA"/>
</dbReference>